<keyword evidence="2" id="KW-1185">Reference proteome</keyword>
<dbReference type="Proteomes" id="UP001152300">
    <property type="component" value="Unassembled WGS sequence"/>
</dbReference>
<accession>A0A9X0AMP7</accession>
<organism evidence="1 2">
    <name type="scientific">Sclerotinia nivalis</name>
    <dbReference type="NCBI Taxonomy" id="352851"/>
    <lineage>
        <taxon>Eukaryota</taxon>
        <taxon>Fungi</taxon>
        <taxon>Dikarya</taxon>
        <taxon>Ascomycota</taxon>
        <taxon>Pezizomycotina</taxon>
        <taxon>Leotiomycetes</taxon>
        <taxon>Helotiales</taxon>
        <taxon>Sclerotiniaceae</taxon>
        <taxon>Sclerotinia</taxon>
    </lineage>
</organism>
<reference evidence="1" key="1">
    <citation type="submission" date="2022-11" db="EMBL/GenBank/DDBJ databases">
        <title>Genome Resource of Sclerotinia nivalis Strain SnTB1, a Plant Pathogen Isolated from American Ginseng.</title>
        <authorList>
            <person name="Fan S."/>
        </authorList>
    </citation>
    <scope>NUCLEOTIDE SEQUENCE</scope>
    <source>
        <strain evidence="1">SnTB1</strain>
    </source>
</reference>
<evidence type="ECO:0000313" key="2">
    <source>
        <dbReference type="Proteomes" id="UP001152300"/>
    </source>
</evidence>
<gene>
    <name evidence="1" type="ORF">OCU04_006307</name>
</gene>
<comment type="caution">
    <text evidence="1">The sequence shown here is derived from an EMBL/GenBank/DDBJ whole genome shotgun (WGS) entry which is preliminary data.</text>
</comment>
<proteinExistence type="predicted"/>
<dbReference type="EMBL" id="JAPEIS010000006">
    <property type="protein sequence ID" value="KAJ8065632.1"/>
    <property type="molecule type" value="Genomic_DNA"/>
</dbReference>
<dbReference type="AlphaFoldDB" id="A0A9X0AMP7"/>
<sequence length="73" mass="8286">MAFGSISANTELNVPVTPNLVVDPNKQIAYLNYIFFIIEDCFTIQVIHIATQTNKIEEFKTENVELLRTLIGK</sequence>
<evidence type="ECO:0000313" key="1">
    <source>
        <dbReference type="EMBL" id="KAJ8065632.1"/>
    </source>
</evidence>
<protein>
    <submittedName>
        <fullName evidence="1">Uncharacterized protein</fullName>
    </submittedName>
</protein>
<name>A0A9X0AMP7_9HELO</name>